<reference evidence="2" key="1">
    <citation type="submission" date="2018-05" db="EMBL/GenBank/DDBJ databases">
        <authorList>
            <person name="Lanie J.A."/>
            <person name="Ng W.-L."/>
            <person name="Kazmierczak K.M."/>
            <person name="Andrzejewski T.M."/>
            <person name="Davidsen T.M."/>
            <person name="Wayne K.J."/>
            <person name="Tettelin H."/>
            <person name="Glass J.I."/>
            <person name="Rusch D."/>
            <person name="Podicherti R."/>
            <person name="Tsui H.-C.T."/>
            <person name="Winkler M.E."/>
        </authorList>
    </citation>
    <scope>NUCLEOTIDE SEQUENCE</scope>
</reference>
<feature type="non-terminal residue" evidence="2">
    <location>
        <position position="62"/>
    </location>
</feature>
<keyword evidence="1" id="KW-0812">Transmembrane</keyword>
<feature type="transmembrane region" description="Helical" evidence="1">
    <location>
        <begin position="12"/>
        <end position="32"/>
    </location>
</feature>
<organism evidence="2">
    <name type="scientific">marine metagenome</name>
    <dbReference type="NCBI Taxonomy" id="408172"/>
    <lineage>
        <taxon>unclassified sequences</taxon>
        <taxon>metagenomes</taxon>
        <taxon>ecological metagenomes</taxon>
    </lineage>
</organism>
<accession>A0A382EVW3</accession>
<gene>
    <name evidence="2" type="ORF">METZ01_LOCUS206937</name>
</gene>
<proteinExistence type="predicted"/>
<keyword evidence="1" id="KW-0472">Membrane</keyword>
<dbReference type="EMBL" id="UINC01046280">
    <property type="protein sequence ID" value="SVB54083.1"/>
    <property type="molecule type" value="Genomic_DNA"/>
</dbReference>
<evidence type="ECO:0000256" key="1">
    <source>
        <dbReference type="SAM" id="Phobius"/>
    </source>
</evidence>
<sequence>MYVHLFKQKKEFYMIINYRSILFFSVFVMFAFQCEKNHNTISPNGFVYATLDTEPVEDSDDT</sequence>
<protein>
    <submittedName>
        <fullName evidence="2">Uncharacterized protein</fullName>
    </submittedName>
</protein>
<evidence type="ECO:0000313" key="2">
    <source>
        <dbReference type="EMBL" id="SVB54083.1"/>
    </source>
</evidence>
<name>A0A382EVW3_9ZZZZ</name>
<keyword evidence="1" id="KW-1133">Transmembrane helix</keyword>
<dbReference type="AlphaFoldDB" id="A0A382EVW3"/>